<name>A0A2C9D0R5_9HYPH</name>
<dbReference type="RefSeq" id="WP_099553687.1">
    <property type="nucleotide sequence ID" value="NZ_LT960614.1"/>
</dbReference>
<dbReference type="Proteomes" id="UP000223606">
    <property type="component" value="Chromosome 1"/>
</dbReference>
<proteinExistence type="predicted"/>
<dbReference type="Gene3D" id="2.60.40.1890">
    <property type="entry name" value="PCu(A)C copper chaperone"/>
    <property type="match status" value="1"/>
</dbReference>
<evidence type="ECO:0000256" key="1">
    <source>
        <dbReference type="SAM" id="SignalP"/>
    </source>
</evidence>
<dbReference type="PANTHER" id="PTHR36302">
    <property type="entry name" value="BLR7088 PROTEIN"/>
    <property type="match status" value="1"/>
</dbReference>
<sequence length="177" mass="18716">MARLGVMGCAALALLAMAVPALAEDAKPEMEVIGDIGGVPIKAAVQTFGPIRVVGPFSRSTNPGAHVAGVYMKLENTSDKEIRLLNAATDAARDVLLHDMPMIEGVVTMTPVSEGIPIPAHGRIDLHPGGYHIMLSGLVKPLQPGRNFPMTLAFSDGTKADLSVNVWDIQQLQITTQ</sequence>
<dbReference type="OrthoDB" id="9796962at2"/>
<keyword evidence="3" id="KW-1185">Reference proteome</keyword>
<dbReference type="PANTHER" id="PTHR36302:SF1">
    <property type="entry name" value="COPPER CHAPERONE PCU(A)C"/>
    <property type="match status" value="1"/>
</dbReference>
<evidence type="ECO:0008006" key="4">
    <source>
        <dbReference type="Google" id="ProtNLM"/>
    </source>
</evidence>
<reference evidence="3" key="1">
    <citation type="submission" date="2017-09" db="EMBL/GenBank/DDBJ databases">
        <title>Genome sequence of Nannocystis excedens DSM 71.</title>
        <authorList>
            <person name="Blom J."/>
        </authorList>
    </citation>
    <scope>NUCLEOTIDE SEQUENCE [LARGE SCALE GENOMIC DNA]</scope>
    <source>
        <strain evidence="3">type strain: E19</strain>
    </source>
</reference>
<protein>
    <recommendedName>
        <fullName evidence="4">Copper chaperone PCu(A)C</fullName>
    </recommendedName>
</protein>
<dbReference type="InterPro" id="IPR036182">
    <property type="entry name" value="PCuAC_sf"/>
</dbReference>
<dbReference type="EMBL" id="LT960614">
    <property type="protein sequence ID" value="SON53824.1"/>
    <property type="molecule type" value="Genomic_DNA"/>
</dbReference>
<gene>
    <name evidence="2" type="ORF">HDIA_0283</name>
</gene>
<dbReference type="AlphaFoldDB" id="A0A2C9D0R5"/>
<feature type="chain" id="PRO_5012812997" description="Copper chaperone PCu(A)C" evidence="1">
    <location>
        <begin position="24"/>
        <end position="177"/>
    </location>
</feature>
<evidence type="ECO:0000313" key="3">
    <source>
        <dbReference type="Proteomes" id="UP000223606"/>
    </source>
</evidence>
<dbReference type="KEGG" id="hdi:HDIA_0283"/>
<dbReference type="Pfam" id="PF04314">
    <property type="entry name" value="PCuAC"/>
    <property type="match status" value="1"/>
</dbReference>
<organism evidence="2 3">
    <name type="scientific">Hartmannibacter diazotrophicus</name>
    <dbReference type="NCBI Taxonomy" id="1482074"/>
    <lineage>
        <taxon>Bacteria</taxon>
        <taxon>Pseudomonadati</taxon>
        <taxon>Pseudomonadota</taxon>
        <taxon>Alphaproteobacteria</taxon>
        <taxon>Hyphomicrobiales</taxon>
        <taxon>Pleomorphomonadaceae</taxon>
        <taxon>Hartmannibacter</taxon>
    </lineage>
</organism>
<dbReference type="InterPro" id="IPR007410">
    <property type="entry name" value="LpqE-like"/>
</dbReference>
<accession>A0A2C9D0R5</accession>
<evidence type="ECO:0000313" key="2">
    <source>
        <dbReference type="EMBL" id="SON53824.1"/>
    </source>
</evidence>
<dbReference type="SUPFAM" id="SSF110087">
    <property type="entry name" value="DR1885-like metal-binding protein"/>
    <property type="match status" value="1"/>
</dbReference>
<keyword evidence="1" id="KW-0732">Signal</keyword>
<dbReference type="InterPro" id="IPR058248">
    <property type="entry name" value="Lxx211020-like"/>
</dbReference>
<feature type="signal peptide" evidence="1">
    <location>
        <begin position="1"/>
        <end position="23"/>
    </location>
</feature>